<feature type="region of interest" description="Disordered" evidence="1">
    <location>
        <begin position="116"/>
        <end position="143"/>
    </location>
</feature>
<feature type="region of interest" description="Disordered" evidence="1">
    <location>
        <begin position="1"/>
        <end position="53"/>
    </location>
</feature>
<feature type="region of interest" description="Disordered" evidence="1">
    <location>
        <begin position="155"/>
        <end position="188"/>
    </location>
</feature>
<dbReference type="OrthoDB" id="550575at2759"/>
<gene>
    <name evidence="3" type="ORF">PMKS-001458</name>
</gene>
<dbReference type="InterPro" id="IPR032675">
    <property type="entry name" value="LRR_dom_sf"/>
</dbReference>
<dbReference type="Pfam" id="PF25372">
    <property type="entry name" value="DUF7885"/>
    <property type="match status" value="1"/>
</dbReference>
<proteinExistence type="predicted"/>
<name>A0A1Q2YEL1_9ASCO</name>
<dbReference type="InterPro" id="IPR057207">
    <property type="entry name" value="FBXL15_LRR"/>
</dbReference>
<dbReference type="GO" id="GO:0031146">
    <property type="term" value="P:SCF-dependent proteasomal ubiquitin-dependent protein catabolic process"/>
    <property type="evidence" value="ECO:0007669"/>
    <property type="project" value="TreeGrafter"/>
</dbReference>
<accession>A0A1Q2YEL1</accession>
<dbReference type="PANTHER" id="PTHR13318">
    <property type="entry name" value="PARTNER OF PAIRED, ISOFORM B-RELATED"/>
    <property type="match status" value="1"/>
</dbReference>
<dbReference type="Proteomes" id="UP000186136">
    <property type="component" value="Unassembled WGS sequence"/>
</dbReference>
<comment type="caution">
    <text evidence="3">The sequence shown here is derived from an EMBL/GenBank/DDBJ whole genome shotgun (WGS) entry which is preliminary data.</text>
</comment>
<protein>
    <recommendedName>
        <fullName evidence="2">F-box/LRR-repeat protein 15-like leucin rich repeat domain-containing protein</fullName>
    </recommendedName>
</protein>
<organism evidence="3 4">
    <name type="scientific">Pichia membranifaciens</name>
    <dbReference type="NCBI Taxonomy" id="4926"/>
    <lineage>
        <taxon>Eukaryota</taxon>
        <taxon>Fungi</taxon>
        <taxon>Dikarya</taxon>
        <taxon>Ascomycota</taxon>
        <taxon>Saccharomycotina</taxon>
        <taxon>Pichiomycetes</taxon>
        <taxon>Pichiales</taxon>
        <taxon>Pichiaceae</taxon>
        <taxon>Pichia</taxon>
    </lineage>
</organism>
<dbReference type="Gene3D" id="3.80.10.10">
    <property type="entry name" value="Ribonuclease Inhibitor"/>
    <property type="match status" value="2"/>
</dbReference>
<keyword evidence="4" id="KW-1185">Reference proteome</keyword>
<dbReference type="EMBL" id="BDGI01000052">
    <property type="protein sequence ID" value="GAV27990.1"/>
    <property type="molecule type" value="Genomic_DNA"/>
</dbReference>
<feature type="compositionally biased region" description="Low complexity" evidence="1">
    <location>
        <begin position="1"/>
        <end position="10"/>
    </location>
</feature>
<feature type="compositionally biased region" description="Polar residues" evidence="1">
    <location>
        <begin position="130"/>
        <end position="143"/>
    </location>
</feature>
<dbReference type="AlphaFoldDB" id="A0A1Q2YEL1"/>
<dbReference type="SUPFAM" id="SSF52047">
    <property type="entry name" value="RNI-like"/>
    <property type="match status" value="1"/>
</dbReference>
<evidence type="ECO:0000259" key="2">
    <source>
        <dbReference type="Pfam" id="PF25372"/>
    </source>
</evidence>
<feature type="domain" description="F-box/LRR-repeat protein 15-like leucin rich repeat" evidence="2">
    <location>
        <begin position="464"/>
        <end position="609"/>
    </location>
</feature>
<dbReference type="SMART" id="SM00367">
    <property type="entry name" value="LRR_CC"/>
    <property type="match status" value="3"/>
</dbReference>
<sequence>MSSSSNSNNNLINQKVRTGSSRTCMEKSASSSSLLGRTRKISSESQKSRPLKRATSLSYRVFTPTQMVIPADLFLNRSQSLLNKPSSRGRLDEAKNLPSIPSSTCVGRIRRRLRSLKRSPSSTSLASLHNIHNSPPTSTLSSPIESLKSEHFSVNNLVSPPSSPIESSENESEDFDTSCFSHSSNSDTRDSSFQFSANNTYNTSSCETSPASVEKKVPKFKFNFGGYLNRDILQEVNNDVDTEYDDIYDCKSDIHLINDLPTLQSFTSTVHSTGQKQQLLSHKIFEIPEILEIILRHVAHDYTDKIPVEPKLSRRPPLSYNHSLMIYGEKRGKKVWNRTVSSTSMSSFSSTNERTNSGLPSTEIKKNPNLYNCLFVNKKWYLTMLSILNENLFFKSDSQFENFTSSICTSNIITPEPFSLVLHKIKSPQSVMDVFASQISSRRLNWLEFYICPAILPPISFISHSLKKLALPGCRSLNDDHLKLLVSKAPELMHLDIRACDQITDASLYFIALNCPRLEMLNCGRHTRGELISDISIGMIAKHCQIRTIGLAGCGISDWAIWELALHCGSKLERLSLNYCWKLSDIGICRVLKAGLMESLSVLEIRGVSLNDVRDIVHWKRRRSGNKHKVLIEACENLDMLMKDVETQLDLEISSRIFNDIDIWLQASEDENDGGDVDYRRFLNERRAVQQANFA</sequence>
<dbReference type="PANTHER" id="PTHR13318:SF95">
    <property type="entry name" value="F-BOX PROTEIN YLR352W"/>
    <property type="match status" value="1"/>
</dbReference>
<evidence type="ECO:0000256" key="1">
    <source>
        <dbReference type="SAM" id="MobiDB-lite"/>
    </source>
</evidence>
<reference evidence="3 4" key="1">
    <citation type="submission" date="2016-08" db="EMBL/GenBank/DDBJ databases">
        <title>Whole genome shotgun sequence of Pichia membranifaciens KS47-1.</title>
        <authorList>
            <person name="Konishi M."/>
            <person name="Ishida M."/>
            <person name="Arakawa T."/>
            <person name="Kato Y."/>
            <person name="Horiuchi J."/>
        </authorList>
    </citation>
    <scope>NUCLEOTIDE SEQUENCE [LARGE SCALE GENOMIC DNA]</scope>
    <source>
        <strain evidence="3 4">KS47-1</strain>
    </source>
</reference>
<dbReference type="GO" id="GO:0019005">
    <property type="term" value="C:SCF ubiquitin ligase complex"/>
    <property type="evidence" value="ECO:0007669"/>
    <property type="project" value="TreeGrafter"/>
</dbReference>
<feature type="compositionally biased region" description="Polar residues" evidence="1">
    <location>
        <begin position="11"/>
        <end position="35"/>
    </location>
</feature>
<evidence type="ECO:0000313" key="3">
    <source>
        <dbReference type="EMBL" id="GAV27990.1"/>
    </source>
</evidence>
<dbReference type="InterPro" id="IPR006553">
    <property type="entry name" value="Leu-rich_rpt_Cys-con_subtyp"/>
</dbReference>
<evidence type="ECO:0000313" key="4">
    <source>
        <dbReference type="Proteomes" id="UP000186136"/>
    </source>
</evidence>
<feature type="compositionally biased region" description="Low complexity" evidence="1">
    <location>
        <begin position="118"/>
        <end position="128"/>
    </location>
</feature>